<dbReference type="InterPro" id="IPR012132">
    <property type="entry name" value="GMC_OxRdtase"/>
</dbReference>
<dbReference type="InterPro" id="IPR007867">
    <property type="entry name" value="GMC_OxRtase_C"/>
</dbReference>
<feature type="chain" id="PRO_5009446959" evidence="5">
    <location>
        <begin position="18"/>
        <end position="623"/>
    </location>
</feature>
<dbReference type="GO" id="GO:0016614">
    <property type="term" value="F:oxidoreductase activity, acting on CH-OH group of donors"/>
    <property type="evidence" value="ECO:0007669"/>
    <property type="project" value="InterPro"/>
</dbReference>
<dbReference type="Gene3D" id="3.50.50.60">
    <property type="entry name" value="FAD/NAD(P)-binding domain"/>
    <property type="match status" value="1"/>
</dbReference>
<dbReference type="PANTHER" id="PTHR11552:SF115">
    <property type="entry name" value="DEHYDROGENASE XPTC-RELATED"/>
    <property type="match status" value="1"/>
</dbReference>
<keyword evidence="9" id="KW-1185">Reference proteome</keyword>
<protein>
    <submittedName>
        <fullName evidence="8">Related to alcohol oxidase</fullName>
    </submittedName>
</protein>
<evidence type="ECO:0000259" key="7">
    <source>
        <dbReference type="PROSITE" id="PS00624"/>
    </source>
</evidence>
<feature type="domain" description="Glucose-methanol-choline oxidoreductase N-terminal" evidence="6">
    <location>
        <begin position="120"/>
        <end position="143"/>
    </location>
</feature>
<dbReference type="EMBL" id="FJUX01000097">
    <property type="protein sequence ID" value="CZT07593.1"/>
    <property type="molecule type" value="Genomic_DNA"/>
</dbReference>
<dbReference type="OrthoDB" id="269227at2759"/>
<comment type="similarity">
    <text evidence="1 4">Belongs to the GMC oxidoreductase family.</text>
</comment>
<dbReference type="GO" id="GO:0044550">
    <property type="term" value="P:secondary metabolite biosynthetic process"/>
    <property type="evidence" value="ECO:0007669"/>
    <property type="project" value="TreeGrafter"/>
</dbReference>
<keyword evidence="3 4" id="KW-0274">FAD</keyword>
<evidence type="ECO:0000313" key="9">
    <source>
        <dbReference type="Proteomes" id="UP000178912"/>
    </source>
</evidence>
<feature type="signal peptide" evidence="5">
    <location>
        <begin position="1"/>
        <end position="17"/>
    </location>
</feature>
<evidence type="ECO:0000256" key="4">
    <source>
        <dbReference type="RuleBase" id="RU003968"/>
    </source>
</evidence>
<dbReference type="Pfam" id="PF05199">
    <property type="entry name" value="GMC_oxred_C"/>
    <property type="match status" value="1"/>
</dbReference>
<comment type="cofactor">
    <cofactor evidence="3">
        <name>FAD</name>
        <dbReference type="ChEBI" id="CHEBI:57692"/>
    </cofactor>
</comment>
<dbReference type="SUPFAM" id="SSF54373">
    <property type="entry name" value="FAD-linked reductases, C-terminal domain"/>
    <property type="match status" value="1"/>
</dbReference>
<evidence type="ECO:0000256" key="5">
    <source>
        <dbReference type="SAM" id="SignalP"/>
    </source>
</evidence>
<reference evidence="9" key="1">
    <citation type="submission" date="2016-03" db="EMBL/GenBank/DDBJ databases">
        <authorList>
            <person name="Guldener U."/>
        </authorList>
    </citation>
    <scope>NUCLEOTIDE SEQUENCE [LARGE SCALE GENOMIC DNA]</scope>
    <source>
        <strain evidence="9">04CH-RAC-A.6.1</strain>
    </source>
</reference>
<accession>A0A1E1LAM3</accession>
<gene>
    <name evidence="8" type="ORF">RAG0_13001</name>
</gene>
<feature type="active site" description="Proton donor" evidence="2">
    <location>
        <position position="557"/>
    </location>
</feature>
<dbReference type="InterPro" id="IPR036188">
    <property type="entry name" value="FAD/NAD-bd_sf"/>
</dbReference>
<evidence type="ECO:0000259" key="6">
    <source>
        <dbReference type="PROSITE" id="PS00623"/>
    </source>
</evidence>
<dbReference type="PIRSF" id="PIRSF000137">
    <property type="entry name" value="Alcohol_oxidase"/>
    <property type="match status" value="1"/>
</dbReference>
<dbReference type="Gene3D" id="3.30.560.10">
    <property type="entry name" value="Glucose Oxidase, domain 3"/>
    <property type="match status" value="1"/>
</dbReference>
<name>A0A1E1LAM3_9HELO</name>
<feature type="binding site" evidence="3">
    <location>
        <position position="269"/>
    </location>
    <ligand>
        <name>FAD</name>
        <dbReference type="ChEBI" id="CHEBI:57692"/>
    </ligand>
</feature>
<dbReference type="InterPro" id="IPR000172">
    <property type="entry name" value="GMC_OxRdtase_N"/>
</dbReference>
<dbReference type="SUPFAM" id="SSF51905">
    <property type="entry name" value="FAD/NAD(P)-binding domain"/>
    <property type="match status" value="1"/>
</dbReference>
<dbReference type="PROSITE" id="PS00624">
    <property type="entry name" value="GMC_OXRED_2"/>
    <property type="match status" value="1"/>
</dbReference>
<organism evidence="8 9">
    <name type="scientific">Rhynchosporium agropyri</name>
    <dbReference type="NCBI Taxonomy" id="914238"/>
    <lineage>
        <taxon>Eukaryota</taxon>
        <taxon>Fungi</taxon>
        <taxon>Dikarya</taxon>
        <taxon>Ascomycota</taxon>
        <taxon>Pezizomycotina</taxon>
        <taxon>Leotiomycetes</taxon>
        <taxon>Helotiales</taxon>
        <taxon>Ploettnerulaceae</taxon>
        <taxon>Rhynchosporium</taxon>
    </lineage>
</organism>
<evidence type="ECO:0000256" key="1">
    <source>
        <dbReference type="ARBA" id="ARBA00010790"/>
    </source>
</evidence>
<evidence type="ECO:0000256" key="3">
    <source>
        <dbReference type="PIRSR" id="PIRSR000137-2"/>
    </source>
</evidence>
<keyword evidence="4" id="KW-0285">Flavoprotein</keyword>
<evidence type="ECO:0000313" key="8">
    <source>
        <dbReference type="EMBL" id="CZT07593.1"/>
    </source>
</evidence>
<dbReference type="GO" id="GO:0050660">
    <property type="term" value="F:flavin adenine dinucleotide binding"/>
    <property type="evidence" value="ECO:0007669"/>
    <property type="project" value="InterPro"/>
</dbReference>
<sequence>MFILLLWFSVWLNLAGARRNFPGKVLKSSSDALRTYDYVVVGGGLTGLVVAGRLSEHSEITVLVIEAGGFTENEDWITNPLITSSNIPGFKSPKGSKYDWNMTSISQSYLSNRVLPLPAGKVVGGGSTINGMVFNRGSKEEYDRWESLGNPGWNFEEMLSYFKKAEISTPPHPILEVEGWEVGYNPAYHGDSGNVHTSFASFVWPSTKYLISAMRELAVTIIPDAMGGRTSGAYWFMQSVDPTSETRSTSEEFIHHKRQNLHLLIDNTVTRINMKSGKAQSVEYAVNKDAKIHSVQASKEVILAAGALRTPQVLQLSGIGEKSHLSKLGIKTVVDLPGVGENYHDHTSVFTTGTGKLPPYLGVNIVPNAGSFSNASWAAEQLELYKSKKQGPYTTLGGNFFVFLPVESFTNATALFSDAMAQPISQYLPPSTPREVRAGYEAQFDLLANDILASSVTYMEFIFSDALVLPALQQPFSRGTIKINTTSAFDYPVIDPRHLSNPLDLALFVASFEYARKIRNTDAMKAINTTETYPGPSVTTKEQIEKFVRGGVNSEHHHAGTASMLPRKLGGVVDPELKVYGVRGLRVVDASIVPMLPGAHLQATLYGVAEKASSLFDSKRLPR</sequence>
<dbReference type="AlphaFoldDB" id="A0A1E1LAM3"/>
<keyword evidence="5" id="KW-0732">Signal</keyword>
<evidence type="ECO:0000256" key="2">
    <source>
        <dbReference type="PIRSR" id="PIRSR000137-1"/>
    </source>
</evidence>
<dbReference type="Proteomes" id="UP000178912">
    <property type="component" value="Unassembled WGS sequence"/>
</dbReference>
<proteinExistence type="inferred from homology"/>
<dbReference type="PROSITE" id="PS00623">
    <property type="entry name" value="GMC_OXRED_1"/>
    <property type="match status" value="1"/>
</dbReference>
<feature type="binding site" evidence="3">
    <location>
        <begin position="130"/>
        <end position="133"/>
    </location>
    <ligand>
        <name>FAD</name>
        <dbReference type="ChEBI" id="CHEBI:57692"/>
    </ligand>
</feature>
<feature type="domain" description="Glucose-methanol-choline oxidoreductase N-terminal" evidence="7">
    <location>
        <begin position="306"/>
        <end position="320"/>
    </location>
</feature>
<dbReference type="Pfam" id="PF00732">
    <property type="entry name" value="GMC_oxred_N"/>
    <property type="match status" value="1"/>
</dbReference>
<feature type="active site" description="Proton acceptor" evidence="2">
    <location>
        <position position="600"/>
    </location>
</feature>
<feature type="binding site" evidence="3">
    <location>
        <position position="122"/>
    </location>
    <ligand>
        <name>FAD</name>
        <dbReference type="ChEBI" id="CHEBI:57692"/>
    </ligand>
</feature>
<dbReference type="PANTHER" id="PTHR11552">
    <property type="entry name" value="GLUCOSE-METHANOL-CHOLINE GMC OXIDOREDUCTASE"/>
    <property type="match status" value="1"/>
</dbReference>